<protein>
    <submittedName>
        <fullName evidence="2">DUF4199 domain-containing protein</fullName>
    </submittedName>
</protein>
<feature type="transmembrane region" description="Helical" evidence="1">
    <location>
        <begin position="66"/>
        <end position="89"/>
    </location>
</feature>
<dbReference type="Pfam" id="PF13858">
    <property type="entry name" value="DUF4199"/>
    <property type="match status" value="1"/>
</dbReference>
<dbReference type="Proteomes" id="UP000613768">
    <property type="component" value="Unassembled WGS sequence"/>
</dbReference>
<sequence length="177" mass="19430">MGKTIVRFGLIAGAILSAMLLLTLALTDQVGFEYGALIGYTTMVLAFLMIYFGIRSYRDTVAGGQIGFGRALLVGLLITLLSSACYVATWQVVYHQFAPDFIEKYTAYEIDKARQGGADDQQIAKMRQDFAEFAELYKNPVFNIAITFIEPLPVGVLISLISAGVLRRRRDPATATS</sequence>
<dbReference type="AlphaFoldDB" id="A0AAW3ZLS2"/>
<feature type="transmembrane region" description="Helical" evidence="1">
    <location>
        <begin position="37"/>
        <end position="54"/>
    </location>
</feature>
<accession>A0AAW3ZLS2</accession>
<evidence type="ECO:0000313" key="2">
    <source>
        <dbReference type="EMBL" id="MBD8525599.1"/>
    </source>
</evidence>
<reference evidence="2 3" key="1">
    <citation type="submission" date="2020-09" db="EMBL/GenBank/DDBJ databases">
        <title>Pseudoxanthomonas sp. CAU 1598 isolated from sand of Yaerae Beach.</title>
        <authorList>
            <person name="Kim W."/>
        </authorList>
    </citation>
    <scope>NUCLEOTIDE SEQUENCE [LARGE SCALE GENOMIC DNA]</scope>
    <source>
        <strain evidence="2 3">CAU 1598</strain>
    </source>
</reference>
<keyword evidence="1" id="KW-0472">Membrane</keyword>
<keyword evidence="1" id="KW-1133">Transmembrane helix</keyword>
<evidence type="ECO:0000313" key="3">
    <source>
        <dbReference type="Proteomes" id="UP000613768"/>
    </source>
</evidence>
<proteinExistence type="predicted"/>
<feature type="transmembrane region" description="Helical" evidence="1">
    <location>
        <begin position="141"/>
        <end position="166"/>
    </location>
</feature>
<comment type="caution">
    <text evidence="2">The sequence shown here is derived from an EMBL/GenBank/DDBJ whole genome shotgun (WGS) entry which is preliminary data.</text>
</comment>
<dbReference type="RefSeq" id="WP_192028944.1">
    <property type="nucleotide sequence ID" value="NZ_JACYTR010000010.1"/>
</dbReference>
<dbReference type="InterPro" id="IPR025250">
    <property type="entry name" value="DUF4199"/>
</dbReference>
<evidence type="ECO:0000256" key="1">
    <source>
        <dbReference type="SAM" id="Phobius"/>
    </source>
</evidence>
<keyword evidence="1" id="KW-0812">Transmembrane</keyword>
<dbReference type="EMBL" id="JACYTR010000010">
    <property type="protein sequence ID" value="MBD8525599.1"/>
    <property type="molecule type" value="Genomic_DNA"/>
</dbReference>
<keyword evidence="3" id="KW-1185">Reference proteome</keyword>
<gene>
    <name evidence="2" type="ORF">IFO71_07580</name>
</gene>
<name>A0AAW3ZLS2_9GAMM</name>
<organism evidence="2 3">
    <name type="scientific">Pseudomarimonas arenosa</name>
    <dbReference type="NCBI Taxonomy" id="2774145"/>
    <lineage>
        <taxon>Bacteria</taxon>
        <taxon>Pseudomonadati</taxon>
        <taxon>Pseudomonadota</taxon>
        <taxon>Gammaproteobacteria</taxon>
        <taxon>Lysobacterales</taxon>
        <taxon>Lysobacteraceae</taxon>
        <taxon>Pseudomarimonas</taxon>
    </lineage>
</organism>